<feature type="compositionally biased region" description="Basic and acidic residues" evidence="11">
    <location>
        <begin position="761"/>
        <end position="775"/>
    </location>
</feature>
<feature type="compositionally biased region" description="Polar residues" evidence="11">
    <location>
        <begin position="2076"/>
        <end position="2085"/>
    </location>
</feature>
<feature type="transmembrane region" description="Helical" evidence="12">
    <location>
        <begin position="2523"/>
        <end position="2545"/>
    </location>
</feature>
<evidence type="ECO:0000256" key="8">
    <source>
        <dbReference type="ARBA" id="ARBA00023054"/>
    </source>
</evidence>
<feature type="compositionally biased region" description="Low complexity" evidence="11">
    <location>
        <begin position="1905"/>
        <end position="1919"/>
    </location>
</feature>
<feature type="compositionally biased region" description="Low complexity" evidence="11">
    <location>
        <begin position="1511"/>
        <end position="1556"/>
    </location>
</feature>
<keyword evidence="4 12" id="KW-0812">Transmembrane</keyword>
<feature type="transmembrane region" description="Helical" evidence="12">
    <location>
        <begin position="2332"/>
        <end position="2354"/>
    </location>
</feature>
<evidence type="ECO:0000259" key="14">
    <source>
        <dbReference type="Pfam" id="PF13813"/>
    </source>
</evidence>
<feature type="compositionally biased region" description="Basic and acidic residues" evidence="11">
    <location>
        <begin position="1788"/>
        <end position="1797"/>
    </location>
</feature>
<feature type="compositionally biased region" description="Low complexity" evidence="11">
    <location>
        <begin position="1766"/>
        <end position="1776"/>
    </location>
</feature>
<dbReference type="InterPro" id="IPR015943">
    <property type="entry name" value="WD40/YVTN_repeat-like_dom_sf"/>
</dbReference>
<feature type="compositionally biased region" description="Low complexity" evidence="11">
    <location>
        <begin position="828"/>
        <end position="847"/>
    </location>
</feature>
<dbReference type="Pfam" id="PF03908">
    <property type="entry name" value="Sec20"/>
    <property type="match status" value="1"/>
</dbReference>
<feature type="compositionally biased region" description="Low complexity" evidence="11">
    <location>
        <begin position="926"/>
        <end position="939"/>
    </location>
</feature>
<feature type="domain" description="Sec20 C-terminal" evidence="13">
    <location>
        <begin position="611"/>
        <end position="699"/>
    </location>
</feature>
<feature type="compositionally biased region" description="Basic and acidic residues" evidence="11">
    <location>
        <begin position="1191"/>
        <end position="1211"/>
    </location>
</feature>
<feature type="compositionally biased region" description="Basic and acidic residues" evidence="11">
    <location>
        <begin position="1275"/>
        <end position="1285"/>
    </location>
</feature>
<dbReference type="InterPro" id="IPR036322">
    <property type="entry name" value="WD40_repeat_dom_sf"/>
</dbReference>
<evidence type="ECO:0000256" key="11">
    <source>
        <dbReference type="SAM" id="MobiDB-lite"/>
    </source>
</evidence>
<keyword evidence="6" id="KW-0931">ER-Golgi transport</keyword>
<evidence type="ECO:0000256" key="3">
    <source>
        <dbReference type="ARBA" id="ARBA00022448"/>
    </source>
</evidence>
<evidence type="ECO:0000313" key="16">
    <source>
        <dbReference type="Proteomes" id="UP000001058"/>
    </source>
</evidence>
<feature type="compositionally biased region" description="Pro residues" evidence="11">
    <location>
        <begin position="813"/>
        <end position="827"/>
    </location>
</feature>
<feature type="compositionally biased region" description="Low complexity" evidence="11">
    <location>
        <begin position="801"/>
        <end position="812"/>
    </location>
</feature>
<dbReference type="RefSeq" id="XP_002949470.1">
    <property type="nucleotide sequence ID" value="XM_002949424.1"/>
</dbReference>
<keyword evidence="16" id="KW-1185">Reference proteome</keyword>
<gene>
    <name evidence="15" type="ORF">VOLCADRAFT_120749</name>
</gene>
<dbReference type="SMART" id="SM00320">
    <property type="entry name" value="WD40"/>
    <property type="match status" value="2"/>
</dbReference>
<evidence type="ECO:0000256" key="9">
    <source>
        <dbReference type="ARBA" id="ARBA00023136"/>
    </source>
</evidence>
<sequence length="2575" mass="276572">MPVPSGAYKHEISIDGIAGRVRWLPSVPAGPPDLDGRLTNHAMVVWGQQDTGEDNFLVVHDLVVTSRGNSVLRVEEEVVVAFSYTSKMTDLHVCEQGNGQVTVLLGTVDGSLHLLRLMVPRTPGAGPKEVQMLESPPGWPGPGQRGTGGSEELAVWLRPHRGALTAVDMQQDTKNILTAGADGSLFVLDIEQVASASASAGGDPDADADGMAVDMDTGEQRRAGGAGGALPPGILPYKAGSGCLGYTCARWVDRSLFVTSRTVGGLETWDVRCPPAPVSRTPQEWGATGLGPADRGCHRVIHALQVHPSRPDVCATGGSGGSVALWDLRAAARPLALTQPDIAAGPVWEVRFDTREGAQYGAEASGGQQAPLPSVLFCTEDGALCRVSASDAAAAAAATPHFGRMEELTWQGSRRGAPQILTELPAAINSFDLGGPFGTDVVAVTGRQSLLYMQVVLFGPHELELHQEMLGLEQEIQAAIDRILETAVSATGPAVTDKQLQELLQRMRGKIRDMELLSEEQDTDMHADAVDACVELHQAEYQRHVYRVIRETTTGVTGVTGLAGAIAAAKGQARRQQQQAAEQMRRELFAGASLPALQREYKTVAEAVQGTSQVTESLQRTKAMLTQQIEQTAATMAVLDSSNNTLGQAKDEFVGQKKLHKKGAKLLNTIQKQEQNDRRILWLGLLLFLATCTYIGYKRAPGLVKAPVDMALGAAAGAATQLWHQAEPLVRDQLKRILPQSAATDRPAVFPSGAAPTQRPLEPDITRAPEPDLKPGRGQQQQPQQPPQLQQQRPQQPPQQPQQQQQEQRPQPQQQPQPPSPQQPPPQLQQQRPQQGQQQRPQQGQQQELAAEELDVRPAVEPREVQREVEKEPWQRRKHERSRPGQPQRNPPHDPAAGATGAASGGAKGGSRGPGSFKFDRDQRHAQPQQPQRPRTQSPTDGRQRPGAPEPSGETRSRDRRAYGDRMEVARGTELPYTNLDEMYGAGAAAVAAPSAAAPSEADVGSGSPGNVPKEDFPVQLGDDDPESVREGLLPLEPEDARHKEPPFVIDVSDAEDGADADNLLPQVATKSSSLSKALEGAALGPRKQQQQQQEEEEKEDLSLTSSTSQGDANNDGDAQQTADVAVPKPPPSSVPQDVKEEEQQQQQDRPGQKEEEPEEQELPGRKEAQQQQQQRDRPGEKEEEPEEQEPPGRKEAQQQQQQRDRPGQKEEEPEEQEPPGRKEAQQQQQQRDRPGEKEEEPEEQEPPGRKEAQQQQQQRDRPGQKEEEPEEQEPPGRKEAQKQQEEEEGLMLPQEPEEAEMDQQKQQLGRSHDSEEGTDAAKQQKQQPDDQVESSMSEKDDAPLQPADAAATDPNHDGDLAGSGGGGSDADGDGVDDASQHFEKLRRYARKKGVLRLPDWLRYMLLEDPEFSEQVALANEELGDARPSQLGPEEIELIRLWEPDLASYYSEEEESPPQLDGLAGAGAEAGIDPGQEEEQAVQPVPGSTSPALQPAQQPELSLDGDGADGGAVTDDGTADAAAATTKSATNTTDTTNTADTADTTNATDTADTTDTTTDDDGGDDVTTTYAYDVGSEVTDTEEETAFEYGIESPVKTVTVDDIREEARKSGVRGMAPWMRVMLLYDPEFQEEVMRVEMELAAAQSETDQEHEDQQQEDLLDAEADAVEDAGAAAAVESSDEGTSTADAATFHTGDEEKQADKEEDKEEEEGARQQLPAAQDVDQGGRRKQEPAHGAGQVEIPAETEAVTDATDAQVESVQEGVGGPAAVAAVPDVGSEGKEAVSSSSNKDEDVHVEPLIRTSMAISAASAAREEAAAAEQAASKNDEEADTQQEADNKMTLAEGEDSDEPAKRKVAASPAAKEAASSKANDVAEADAEDAATPEAKQAAMAKAESSGKTAEAEKAVTPAAKEAAPPKAEQGPTAGAKETATVTAGDADLAAEAEAEAEAAVAEAKGTEQLEEAKDIEAAAGAGKPVEAGHDLLHTYREYAREHGLYSLPPYARDALADDPEFVEEVQWLAELAQGSGGAMKAGMKQAEHSGAGKATNTSSEDPASPQKTTDQEPQTEAVVQEVQKLGTQLESDQAPSGGGEVLREQGAAGDQDEEEEEEGKKEEVQQPAGKEGNPVELREAEALGVADVHVQAGGEAAAPEEAELAADAEPDVAGTEGEAAPAAGTELRRAFGEQVEVVEAGVAMETAAEAEAVVAMMAGAYFTVYLRAIEYCLLEDPCPTPRSNWQYALAVARDVYLPFESKAVAGRVSGQTESSRGTGQQPGSSQRRPELERQPLAAPDDSYLTAAVRLLIQLVSQYILYDCLLALYVKPLGEASTASAPALLSVISLQVSAAFTVCLYLHFTMMYKAAVLALSLAQPSLLYRCPHLFREPWRGLLSVSELWQRWHQLFRLTFVRLAYRPARTAVRCLFYKNGSNNSSNSNRLKNASDGRGRSGTAVEEGVALLAVFLLSGIIHEYMCWAAFGAARGWQMAFFLAHGIAILLEQAATSVIKRLAVRGNVSPGSAGVSCLWATLRLASMVFCLLSSVIFMRPWIEAGYHRDFWHPVSLVGWALPQLAGSERPAW</sequence>
<organism evidence="16">
    <name type="scientific">Volvox carteri f. nagariensis</name>
    <dbReference type="NCBI Taxonomy" id="3068"/>
    <lineage>
        <taxon>Eukaryota</taxon>
        <taxon>Viridiplantae</taxon>
        <taxon>Chlorophyta</taxon>
        <taxon>core chlorophytes</taxon>
        <taxon>Chlorophyceae</taxon>
        <taxon>CS clade</taxon>
        <taxon>Chlamydomonadales</taxon>
        <taxon>Volvocaceae</taxon>
        <taxon>Volvox</taxon>
    </lineage>
</organism>
<keyword evidence="8" id="KW-0175">Coiled coil</keyword>
<dbReference type="GeneID" id="9618526"/>
<feature type="region of interest" description="Disordered" evidence="11">
    <location>
        <begin position="741"/>
        <end position="974"/>
    </location>
</feature>
<keyword evidence="3" id="KW-0813">Transport</keyword>
<evidence type="ECO:0000259" key="13">
    <source>
        <dbReference type="Pfam" id="PF03908"/>
    </source>
</evidence>
<evidence type="ECO:0000256" key="12">
    <source>
        <dbReference type="SAM" id="Phobius"/>
    </source>
</evidence>
<feature type="compositionally biased region" description="Polar residues" evidence="11">
    <location>
        <begin position="2045"/>
        <end position="2065"/>
    </location>
</feature>
<keyword evidence="5" id="KW-0256">Endoplasmic reticulum</keyword>
<dbReference type="STRING" id="3068.D8TSH8"/>
<feature type="compositionally biased region" description="Polar residues" evidence="11">
    <location>
        <begin position="1103"/>
        <end position="1122"/>
    </location>
</feature>
<dbReference type="InterPro" id="IPR001680">
    <property type="entry name" value="WD40_rpt"/>
</dbReference>
<feature type="compositionally biased region" description="Low complexity" evidence="11">
    <location>
        <begin position="1344"/>
        <end position="1354"/>
    </location>
</feature>
<feature type="compositionally biased region" description="Basic and acidic residues" evidence="11">
    <location>
        <begin position="1955"/>
        <end position="1967"/>
    </location>
</feature>
<keyword evidence="9 12" id="KW-0472">Membrane</keyword>
<comment type="similarity">
    <text evidence="10">Belongs to the SEC20 family.</text>
</comment>
<dbReference type="PANTHER" id="PTHR12825:SF0">
    <property type="entry name" value="VESICLE TRANSPORT PROTEIN SEC20"/>
    <property type="match status" value="1"/>
</dbReference>
<feature type="transmembrane region" description="Helical" evidence="12">
    <location>
        <begin position="2452"/>
        <end position="2474"/>
    </location>
</feature>
<dbReference type="InterPro" id="IPR056173">
    <property type="entry name" value="Sec20_C"/>
</dbReference>
<feature type="compositionally biased region" description="Low complexity" evidence="11">
    <location>
        <begin position="989"/>
        <end position="1002"/>
    </location>
</feature>
<evidence type="ECO:0000256" key="2">
    <source>
        <dbReference type="ARBA" id="ARBA00004163"/>
    </source>
</evidence>
<feature type="compositionally biased region" description="Polar residues" evidence="11">
    <location>
        <begin position="2260"/>
        <end position="2277"/>
    </location>
</feature>
<feature type="region of interest" description="Disordered" evidence="11">
    <location>
        <begin position="2026"/>
        <end position="2125"/>
    </location>
</feature>
<dbReference type="Pfam" id="PF13813">
    <property type="entry name" value="MBOAT_2"/>
    <property type="match status" value="1"/>
</dbReference>
<evidence type="ECO:0000256" key="6">
    <source>
        <dbReference type="ARBA" id="ARBA00022892"/>
    </source>
</evidence>
<evidence type="ECO:0000256" key="5">
    <source>
        <dbReference type="ARBA" id="ARBA00022824"/>
    </source>
</evidence>
<feature type="domain" description="Wax synthase" evidence="14">
    <location>
        <begin position="2376"/>
        <end position="2486"/>
    </location>
</feature>
<feature type="compositionally biased region" description="Low complexity" evidence="11">
    <location>
        <begin position="1462"/>
        <end position="1471"/>
    </location>
</feature>
<evidence type="ECO:0000313" key="15">
    <source>
        <dbReference type="EMBL" id="EFJ49489.1"/>
    </source>
</evidence>
<feature type="compositionally biased region" description="Basic and acidic residues" evidence="11">
    <location>
        <begin position="1693"/>
        <end position="1703"/>
    </location>
</feature>
<dbReference type="OrthoDB" id="9890280at2759"/>
<feature type="compositionally biased region" description="Acidic residues" evidence="11">
    <location>
        <begin position="1286"/>
        <end position="1302"/>
    </location>
</feature>
<keyword evidence="7 12" id="KW-1133">Transmembrane helix</keyword>
<feature type="compositionally biased region" description="Basic and acidic residues" evidence="11">
    <location>
        <begin position="1219"/>
        <end position="1237"/>
    </location>
</feature>
<dbReference type="InParanoid" id="D8TSH8"/>
<dbReference type="PANTHER" id="PTHR12825">
    <property type="entry name" value="BNIP1-RELATED"/>
    <property type="match status" value="1"/>
</dbReference>
<feature type="compositionally biased region" description="Basic and acidic residues" evidence="11">
    <location>
        <begin position="1247"/>
        <end position="1267"/>
    </location>
</feature>
<evidence type="ECO:0000256" key="1">
    <source>
        <dbReference type="ARBA" id="ARBA00004141"/>
    </source>
</evidence>
<dbReference type="GO" id="GO:0005789">
    <property type="term" value="C:endoplasmic reticulum membrane"/>
    <property type="evidence" value="ECO:0007669"/>
    <property type="project" value="UniProtKB-SubCell"/>
</dbReference>
<dbReference type="eggNOG" id="ENOG502QVRC">
    <property type="taxonomic scope" value="Eukaryota"/>
</dbReference>
<feature type="compositionally biased region" description="Low complexity" evidence="11">
    <location>
        <begin position="776"/>
        <end position="794"/>
    </location>
</feature>
<dbReference type="EMBL" id="GL378335">
    <property type="protein sequence ID" value="EFJ49489.1"/>
    <property type="molecule type" value="Genomic_DNA"/>
</dbReference>
<comment type="subcellular location">
    <subcellularLocation>
        <location evidence="2">Endoplasmic reticulum membrane</location>
        <topology evidence="2">Single-pass type IV membrane protein</topology>
    </subcellularLocation>
    <subcellularLocation>
        <location evidence="1">Membrane</location>
        <topology evidence="1">Multi-pass membrane protein</topology>
    </subcellularLocation>
</comment>
<reference evidence="15 16" key="1">
    <citation type="journal article" date="2010" name="Science">
        <title>Genomic analysis of organismal complexity in the multicellular green alga Volvox carteri.</title>
        <authorList>
            <person name="Prochnik S.E."/>
            <person name="Umen J."/>
            <person name="Nedelcu A.M."/>
            <person name="Hallmann A."/>
            <person name="Miller S.M."/>
            <person name="Nishii I."/>
            <person name="Ferris P."/>
            <person name="Kuo A."/>
            <person name="Mitros T."/>
            <person name="Fritz-Laylin L.K."/>
            <person name="Hellsten U."/>
            <person name="Chapman J."/>
            <person name="Simakov O."/>
            <person name="Rensing S.A."/>
            <person name="Terry A."/>
            <person name="Pangilinan J."/>
            <person name="Kapitonov V."/>
            <person name="Jurka J."/>
            <person name="Salamov A."/>
            <person name="Shapiro H."/>
            <person name="Schmutz J."/>
            <person name="Grimwood J."/>
            <person name="Lindquist E."/>
            <person name="Lucas S."/>
            <person name="Grigoriev I.V."/>
            <person name="Schmitt R."/>
            <person name="Kirk D."/>
            <person name="Rokhsar D.S."/>
        </authorList>
    </citation>
    <scope>NUCLEOTIDE SEQUENCE [LARGE SCALE GENOMIC DNA]</scope>
    <source>
        <strain evidence="16">f. Nagariensis / Eve</strain>
    </source>
</reference>
<feature type="compositionally biased region" description="Basic and acidic residues" evidence="11">
    <location>
        <begin position="854"/>
        <end position="875"/>
    </location>
</feature>
<dbReference type="InterPro" id="IPR032805">
    <property type="entry name" value="Wax_synthase_dom"/>
</dbReference>
<evidence type="ECO:0000256" key="10">
    <source>
        <dbReference type="ARBA" id="ARBA00037934"/>
    </source>
</evidence>
<feature type="compositionally biased region" description="Basic and acidic residues" evidence="11">
    <location>
        <begin position="953"/>
        <end position="971"/>
    </location>
</feature>
<name>D8TSH8_VOLCA</name>
<feature type="compositionally biased region" description="Low complexity" evidence="11">
    <location>
        <begin position="1744"/>
        <end position="1754"/>
    </location>
</feature>
<feature type="region of interest" description="Disordered" evidence="11">
    <location>
        <begin position="2258"/>
        <end position="2283"/>
    </location>
</feature>
<feature type="compositionally biased region" description="Gly residues" evidence="11">
    <location>
        <begin position="903"/>
        <end position="913"/>
    </location>
</feature>
<dbReference type="GO" id="GO:0006890">
    <property type="term" value="P:retrograde vesicle-mediated transport, Golgi to endoplasmic reticulum"/>
    <property type="evidence" value="ECO:0007669"/>
    <property type="project" value="InterPro"/>
</dbReference>
<evidence type="ECO:0000256" key="7">
    <source>
        <dbReference type="ARBA" id="ARBA00022989"/>
    </source>
</evidence>
<dbReference type="GO" id="GO:0005484">
    <property type="term" value="F:SNAP receptor activity"/>
    <property type="evidence" value="ECO:0007669"/>
    <property type="project" value="InterPro"/>
</dbReference>
<accession>D8TSH8</accession>
<dbReference type="GO" id="GO:0031201">
    <property type="term" value="C:SNARE complex"/>
    <property type="evidence" value="ECO:0007669"/>
    <property type="project" value="TreeGrafter"/>
</dbReference>
<dbReference type="Gene3D" id="2.130.10.10">
    <property type="entry name" value="YVTN repeat-like/Quinoprotein amine dehydrogenase"/>
    <property type="match status" value="1"/>
</dbReference>
<dbReference type="Proteomes" id="UP000001058">
    <property type="component" value="Unassembled WGS sequence"/>
</dbReference>
<feature type="compositionally biased region" description="Basic and acidic residues" evidence="11">
    <location>
        <begin position="1163"/>
        <end position="1181"/>
    </location>
</feature>
<evidence type="ECO:0000256" key="4">
    <source>
        <dbReference type="ARBA" id="ARBA00022692"/>
    </source>
</evidence>
<feature type="region of interest" description="Disordered" evidence="11">
    <location>
        <begin position="1669"/>
        <end position="1974"/>
    </location>
</feature>
<feature type="compositionally biased region" description="Polar residues" evidence="11">
    <location>
        <begin position="1486"/>
        <end position="1500"/>
    </location>
</feature>
<dbReference type="InterPro" id="IPR005606">
    <property type="entry name" value="Sec20"/>
</dbReference>
<feature type="transmembrane region" description="Helical" evidence="12">
    <location>
        <begin position="2480"/>
        <end position="2502"/>
    </location>
</feature>
<dbReference type="KEGG" id="vcn:VOLCADRAFT_120749"/>
<feature type="region of interest" description="Disordered" evidence="11">
    <location>
        <begin position="1449"/>
        <end position="1565"/>
    </location>
</feature>
<protein>
    <submittedName>
        <fullName evidence="15">Uncharacterized protein</fullName>
    </submittedName>
</protein>
<proteinExistence type="inferred from homology"/>
<feature type="compositionally biased region" description="Low complexity" evidence="11">
    <location>
        <begin position="1856"/>
        <end position="1872"/>
    </location>
</feature>
<dbReference type="CDD" id="cd15865">
    <property type="entry name" value="SNARE_SEC20"/>
    <property type="match status" value="1"/>
</dbReference>
<dbReference type="SUPFAM" id="SSF50978">
    <property type="entry name" value="WD40 repeat-like"/>
    <property type="match status" value="1"/>
</dbReference>
<feature type="region of interest" description="Disordered" evidence="11">
    <location>
        <begin position="989"/>
        <end position="1379"/>
    </location>
</feature>